<dbReference type="EMBL" id="KI392485">
    <property type="protein sequence ID" value="ERN16180.1"/>
    <property type="molecule type" value="Genomic_DNA"/>
</dbReference>
<accession>U5D1R9</accession>
<organism evidence="1 2">
    <name type="scientific">Amborella trichopoda</name>
    <dbReference type="NCBI Taxonomy" id="13333"/>
    <lineage>
        <taxon>Eukaryota</taxon>
        <taxon>Viridiplantae</taxon>
        <taxon>Streptophyta</taxon>
        <taxon>Embryophyta</taxon>
        <taxon>Tracheophyta</taxon>
        <taxon>Spermatophyta</taxon>
        <taxon>Magnoliopsida</taxon>
        <taxon>Amborellales</taxon>
        <taxon>Amborellaceae</taxon>
        <taxon>Amborella</taxon>
    </lineage>
</organism>
<dbReference type="Gramene" id="ERN16180">
    <property type="protein sequence ID" value="ERN16180"/>
    <property type="gene ID" value="AMTR_s00030p00234610"/>
</dbReference>
<name>U5D1R9_AMBTC</name>
<dbReference type="AlphaFoldDB" id="U5D1R9"/>
<evidence type="ECO:0000313" key="2">
    <source>
        <dbReference type="Proteomes" id="UP000017836"/>
    </source>
</evidence>
<reference evidence="2" key="1">
    <citation type="journal article" date="2013" name="Science">
        <title>The Amborella genome and the evolution of flowering plants.</title>
        <authorList>
            <consortium name="Amborella Genome Project"/>
        </authorList>
    </citation>
    <scope>NUCLEOTIDE SEQUENCE [LARGE SCALE GENOMIC DNA]</scope>
</reference>
<proteinExistence type="predicted"/>
<keyword evidence="2" id="KW-1185">Reference proteome</keyword>
<protein>
    <submittedName>
        <fullName evidence="1">Uncharacterized protein</fullName>
    </submittedName>
</protein>
<dbReference type="HOGENOM" id="CLU_2870575_0_0_1"/>
<sequence>MGEKQWPGQIDLNTPSMAANEEHIARGLLLAIIPYAPPILIPESLDSSDEDLSPTSCYFGILEG</sequence>
<evidence type="ECO:0000313" key="1">
    <source>
        <dbReference type="EMBL" id="ERN16180.1"/>
    </source>
</evidence>
<gene>
    <name evidence="1" type="ORF">AMTR_s00030p00234610</name>
</gene>
<dbReference type="Proteomes" id="UP000017836">
    <property type="component" value="Unassembled WGS sequence"/>
</dbReference>